<organism evidence="1 2">
    <name type="scientific">Escherichia coli</name>
    <dbReference type="NCBI Taxonomy" id="562"/>
    <lineage>
        <taxon>Bacteria</taxon>
        <taxon>Pseudomonadati</taxon>
        <taxon>Pseudomonadota</taxon>
        <taxon>Gammaproteobacteria</taxon>
        <taxon>Enterobacterales</taxon>
        <taxon>Enterobacteriaceae</taxon>
        <taxon>Escherichia</taxon>
    </lineage>
</organism>
<keyword evidence="1" id="KW-0378">Hydrolase</keyword>
<reference evidence="1 2" key="1">
    <citation type="submission" date="2018-06" db="EMBL/GenBank/DDBJ databases">
        <authorList>
            <consortium name="Pathogen Informatics"/>
            <person name="Doyle S."/>
        </authorList>
    </citation>
    <scope>NUCLEOTIDE SEQUENCE [LARGE SCALE GENOMIC DNA]</scope>
    <source>
        <strain evidence="1 2">NCTC8009</strain>
    </source>
</reference>
<evidence type="ECO:0000313" key="2">
    <source>
        <dbReference type="Proteomes" id="UP000250991"/>
    </source>
</evidence>
<name>A0A2X3JBI4_ECOLX</name>
<dbReference type="EMBL" id="UARW01000010">
    <property type="protein sequence ID" value="SQD01962.1"/>
    <property type="molecule type" value="Genomic_DNA"/>
</dbReference>
<dbReference type="AlphaFoldDB" id="A0A2X3JBI4"/>
<accession>A0A2X3JBI4</accession>
<dbReference type="GO" id="GO:0006508">
    <property type="term" value="P:proteolysis"/>
    <property type="evidence" value="ECO:0007669"/>
    <property type="project" value="UniProtKB-KW"/>
</dbReference>
<dbReference type="EC" id="3.4.24.55" evidence="1"/>
<gene>
    <name evidence="1" type="primary">ptrA_3</name>
    <name evidence="1" type="ORF">NCTC8009_02401</name>
</gene>
<protein>
    <submittedName>
        <fullName evidence="1">Protease III</fullName>
        <ecNumber evidence="1">3.4.24.55</ecNumber>
    </submittedName>
</protein>
<sequence length="42" mass="4879">MPVVTDAQKGIIIHYVPALPRKVLRVEFRIDNNSAKFRSKNR</sequence>
<dbReference type="GO" id="GO:0004222">
    <property type="term" value="F:metalloendopeptidase activity"/>
    <property type="evidence" value="ECO:0007669"/>
    <property type="project" value="UniProtKB-EC"/>
</dbReference>
<evidence type="ECO:0000313" key="1">
    <source>
        <dbReference type="EMBL" id="SQD01962.1"/>
    </source>
</evidence>
<keyword evidence="1" id="KW-0645">Protease</keyword>
<dbReference type="Proteomes" id="UP000250991">
    <property type="component" value="Unassembled WGS sequence"/>
</dbReference>
<proteinExistence type="predicted"/>